<dbReference type="NCBIfam" id="TIGR02243">
    <property type="entry name" value="putative baseplate assembly protein"/>
    <property type="match status" value="1"/>
</dbReference>
<protein>
    <submittedName>
        <fullName evidence="1">Putative baseplate assembly protein</fullName>
    </submittedName>
</protein>
<organism evidence="1 2">
    <name type="scientific">Moorena producens PAL-8-15-08-1</name>
    <dbReference type="NCBI Taxonomy" id="1458985"/>
    <lineage>
        <taxon>Bacteria</taxon>
        <taxon>Bacillati</taxon>
        <taxon>Cyanobacteriota</taxon>
        <taxon>Cyanophyceae</taxon>
        <taxon>Coleofasciculales</taxon>
        <taxon>Coleofasciculaceae</taxon>
        <taxon>Moorena</taxon>
    </lineage>
</organism>
<accession>A0A1D8TPB3</accession>
<proteinExistence type="predicted"/>
<dbReference type="STRING" id="1458985.BJP34_08625"/>
<name>A0A1D8TPB3_9CYAN</name>
<dbReference type="Proteomes" id="UP000177870">
    <property type="component" value="Chromosome"/>
</dbReference>
<dbReference type="KEGG" id="mpro:BJP34_08625"/>
<dbReference type="OrthoDB" id="9027184at2"/>
<dbReference type="EMBL" id="CP017599">
    <property type="protein sequence ID" value="AOW99508.1"/>
    <property type="molecule type" value="Genomic_DNA"/>
</dbReference>
<gene>
    <name evidence="1" type="ORF">BJP34_08625</name>
</gene>
<sequence length="1317" mass="147527">MVKLAPKIDQRTAKDIADQVLYGQNSCKVVIFAFSLLIQSGLYRLALLLQEFRKHTDTGETKPLQELIKHYTGETQPVQGRSAAIVNIFARFAEIIIERLNQVPDKNFLAFLDLLGASRLPPQPARVPLTFSLASGTIVDAVVPKGTQVAAPPAEGEQDPVIFETERELVVTAAKLDSVFVRDPEQDLYSNHSSIITTPASPGVDIFRGNQPIEHILYIGHSKLLGFAEIDTFKVTINLSKVLGTPGEVTWEIWQETEDGANWQEITPSNNETTEGLTQIGDREIEFGRMPDQRKILAVPLSTVNSVTNRWIRCRLVTPITLADESSTDMVSANELPEIDEIKIEASISSSNLLIETGFTNQSPLDLTKDFFPFGEKPKFGNTLYLANSQAFSQDKAEVTLNIRFTSPASGIPPTLTDGEPKLKWEFWNGKKWMAIGTSTLEGGLPANSNQTFEDTTKAFTITGYFDQVLLLSEEQYIDLTEEARSSDTTGFELNKNTGDILYVGATETFKDINFSLATKGQGYTLKFEYFNGTQWTQLTEEEHNLEDNTSKWTADGCVEFTTPTDWQQTNINDANLYWIRITTTTEPETIAQAFSFQLDCYVRFTFPEPPVPTMVNGVEDFWIRVRISSGNYGREARYERIVPTPEPPAPEYRFIEATFAPPSISSIGVSYTLTRSEEPEALLTYNDSVYSNNLVKPIDSENKLIPFQRTELDEKAFYLGFSLPLARTEFTNRKISLFNWVDEVKYGEKLVPFSPNKSKKIGENGSIVIHNFCLTNNISLAGFEVKIFGTNWEHNIPELLDREANSEQELEIRLEIPADAKLEDKDRGFLQVSQNNNSSIVYNAVFETIVGTQLPKTEQVQLVWEYWDGQAWQQLTIRDETENFIRSGLIEFLPPGDFAPREDFNLPPRYWLRVKWFKGDYDVEPRLKQVLLNTTMAAQTATIQKEIVGSSDGTENQTFQTTSQPILAGQELEVREPEIPSALEKDKILLEEGEKAITVTTNDTGRPQEIWVRWHQVPDFYQSEPRDRHYVFDNLTGKITFGDGRNGLIPPPGQGNIRMSRYQTGGGTAGNKPAGAIVQLKTTVPYVDKVINHQAAAGGAQAESLDSLIERAPKEIRHRQRAVTREDYEDLAKLASPEVSRAKCVPLANLKTNPLAGLETKPDLSGTVSVIIVPRSTEAKPLPSLELIKRVQNYLQAYTEPTVAISVVGALYVRVNITTEIAVTSLEGSREVAQTVEQTLANFLHPLTGGFDGMGWNFGRQPYKSDLYRLLERVPGVDHVSSLEVNDIEELEGASQTNRFLVYSGNHTINLTFVES</sequence>
<dbReference type="RefSeq" id="WP_070391991.1">
    <property type="nucleotide sequence ID" value="NZ_CP017599.1"/>
</dbReference>
<evidence type="ECO:0000313" key="1">
    <source>
        <dbReference type="EMBL" id="AOW99508.1"/>
    </source>
</evidence>
<reference evidence="2" key="1">
    <citation type="submission" date="2016-10" db="EMBL/GenBank/DDBJ databases">
        <title>Comparative genomics uncovers the prolific and rare metabolic potential of the cyanobacterial genus Moorea.</title>
        <authorList>
            <person name="Leao T."/>
            <person name="Castelao G."/>
            <person name="Korobeynikov A."/>
            <person name="Monroe E.A."/>
            <person name="Podell S."/>
            <person name="Glukhov E."/>
            <person name="Allen E."/>
            <person name="Gerwick W.H."/>
            <person name="Gerwick L."/>
        </authorList>
    </citation>
    <scope>NUCLEOTIDE SEQUENCE [LARGE SCALE GENOMIC DNA]</scope>
    <source>
        <strain evidence="2">PAL-8-15-08-1</strain>
    </source>
</reference>
<evidence type="ECO:0000313" key="2">
    <source>
        <dbReference type="Proteomes" id="UP000177870"/>
    </source>
</evidence>
<dbReference type="InterPro" id="IPR011749">
    <property type="entry name" value="CHP02243"/>
</dbReference>